<proteinExistence type="predicted"/>
<keyword evidence="2" id="KW-0812">Transmembrane</keyword>
<evidence type="ECO:0000256" key="2">
    <source>
        <dbReference type="SAM" id="Phobius"/>
    </source>
</evidence>
<dbReference type="EMBL" id="CP036455">
    <property type="protein sequence ID" value="QBI52571.1"/>
    <property type="molecule type" value="Genomic_DNA"/>
</dbReference>
<reference evidence="3 4" key="1">
    <citation type="submission" date="2019-02" db="EMBL/GenBank/DDBJ databases">
        <authorList>
            <person name="Khodamoradi S."/>
            <person name="Hahnke R.L."/>
            <person name="Kaempfer P."/>
            <person name="Schumann P."/>
            <person name="Rohde M."/>
            <person name="Steinert M."/>
            <person name="Luzhetskyy A."/>
            <person name="Wink J."/>
            <person name="Ruckert C."/>
        </authorList>
    </citation>
    <scope>NUCLEOTIDE SEQUENCE [LARGE SCALE GENOMIC DNA]</scope>
    <source>
        <strain evidence="3 4">M2</strain>
    </source>
</reference>
<keyword evidence="2" id="KW-0472">Membrane</keyword>
<organism evidence="3 4">
    <name type="scientific">Streptomonospora litoralis</name>
    <dbReference type="NCBI Taxonomy" id="2498135"/>
    <lineage>
        <taxon>Bacteria</taxon>
        <taxon>Bacillati</taxon>
        <taxon>Actinomycetota</taxon>
        <taxon>Actinomycetes</taxon>
        <taxon>Streptosporangiales</taxon>
        <taxon>Nocardiopsidaceae</taxon>
        <taxon>Streptomonospora</taxon>
    </lineage>
</organism>
<accession>A0A4P6Q069</accession>
<feature type="compositionally biased region" description="Pro residues" evidence="1">
    <location>
        <begin position="1"/>
        <end position="16"/>
    </location>
</feature>
<feature type="transmembrane region" description="Helical" evidence="2">
    <location>
        <begin position="37"/>
        <end position="62"/>
    </location>
</feature>
<keyword evidence="2" id="KW-1133">Transmembrane helix</keyword>
<name>A0A4P6Q069_9ACTN</name>
<keyword evidence="4" id="KW-1185">Reference proteome</keyword>
<evidence type="ECO:0000313" key="4">
    <source>
        <dbReference type="Proteomes" id="UP000292235"/>
    </source>
</evidence>
<dbReference type="OrthoDB" id="3431473at2"/>
<dbReference type="KEGG" id="strr:EKD16_03805"/>
<feature type="region of interest" description="Disordered" evidence="1">
    <location>
        <begin position="1"/>
        <end position="22"/>
    </location>
</feature>
<evidence type="ECO:0000256" key="1">
    <source>
        <dbReference type="SAM" id="MobiDB-lite"/>
    </source>
</evidence>
<dbReference type="RefSeq" id="WP_131097108.1">
    <property type="nucleotide sequence ID" value="NZ_CP036455.1"/>
</dbReference>
<dbReference type="Proteomes" id="UP000292235">
    <property type="component" value="Chromosome"/>
</dbReference>
<gene>
    <name evidence="3" type="ORF">EKD16_03805</name>
</gene>
<evidence type="ECO:0000313" key="3">
    <source>
        <dbReference type="EMBL" id="QBI52571.1"/>
    </source>
</evidence>
<feature type="transmembrane region" description="Helical" evidence="2">
    <location>
        <begin position="131"/>
        <end position="150"/>
    </location>
</feature>
<sequence>MPAPQPPTPAPTPPPSAEARQPSGAAARIAGPVVTGLGYAVLLVVGISVGLGGSVLAGWLSYLWQAGMAGQAVAAVALLGVVAVLFAGCRAAGWGMGSRLGAGLPALGWGAAVFSLIAMTSGGDIVLTSTVIDYCYLFGGLAAVGIAVVLTEPGP</sequence>
<feature type="transmembrane region" description="Helical" evidence="2">
    <location>
        <begin position="68"/>
        <end position="88"/>
    </location>
</feature>
<feature type="transmembrane region" description="Helical" evidence="2">
    <location>
        <begin position="100"/>
        <end position="119"/>
    </location>
</feature>
<protein>
    <submittedName>
        <fullName evidence="3">Uncharacterized protein</fullName>
    </submittedName>
</protein>
<dbReference type="AlphaFoldDB" id="A0A4P6Q069"/>